<dbReference type="Gene3D" id="1.20.20.10">
    <property type="entry name" value="F1F0 ATP synthase subunit C"/>
    <property type="match status" value="1"/>
</dbReference>
<dbReference type="InterPro" id="IPR000033">
    <property type="entry name" value="LDLR_classB_rpt"/>
</dbReference>
<dbReference type="CDD" id="cd05819">
    <property type="entry name" value="NHL"/>
    <property type="match status" value="3"/>
</dbReference>
<evidence type="ECO:0000256" key="3">
    <source>
        <dbReference type="SAM" id="Phobius"/>
    </source>
</evidence>
<evidence type="ECO:0000313" key="4">
    <source>
        <dbReference type="EMBL" id="KKP69936.1"/>
    </source>
</evidence>
<dbReference type="Gene3D" id="2.60.40.10">
    <property type="entry name" value="Immunoglobulins"/>
    <property type="match status" value="1"/>
</dbReference>
<evidence type="ECO:0000256" key="1">
    <source>
        <dbReference type="ARBA" id="ARBA00022737"/>
    </source>
</evidence>
<dbReference type="SUPFAM" id="SSF101898">
    <property type="entry name" value="NHL repeat"/>
    <property type="match status" value="1"/>
</dbReference>
<evidence type="ECO:0000256" key="2">
    <source>
        <dbReference type="PROSITE-ProRule" id="PRU00504"/>
    </source>
</evidence>
<dbReference type="InterPro" id="IPR035921">
    <property type="entry name" value="F/V-ATP_Csub_sf"/>
</dbReference>
<name>A0A0G0C1I1_UNCC3</name>
<proteinExistence type="predicted"/>
<dbReference type="Gene3D" id="2.120.10.30">
    <property type="entry name" value="TolB, C-terminal domain"/>
    <property type="match status" value="5"/>
</dbReference>
<dbReference type="InterPro" id="IPR011042">
    <property type="entry name" value="6-blade_b-propeller_TolB-like"/>
</dbReference>
<gene>
    <name evidence="4" type="ORF">UR67_C0002G0056</name>
</gene>
<keyword evidence="3" id="KW-1133">Transmembrane helix</keyword>
<reference evidence="4 5" key="1">
    <citation type="journal article" date="2015" name="Nature">
        <title>rRNA introns, odd ribosomes, and small enigmatic genomes across a large radiation of phyla.</title>
        <authorList>
            <person name="Brown C.T."/>
            <person name="Hug L.A."/>
            <person name="Thomas B.C."/>
            <person name="Sharon I."/>
            <person name="Castelle C.J."/>
            <person name="Singh A."/>
            <person name="Wilkins M.J."/>
            <person name="Williams K.H."/>
            <person name="Banfield J.F."/>
        </authorList>
    </citation>
    <scope>NUCLEOTIDE SEQUENCE [LARGE SCALE GENOMIC DNA]</scope>
</reference>
<dbReference type="SUPFAM" id="SSF63825">
    <property type="entry name" value="YWTD domain"/>
    <property type="match status" value="1"/>
</dbReference>
<organism evidence="4 5">
    <name type="scientific">candidate division CPR3 bacterium GW2011_GWF2_35_18</name>
    <dbReference type="NCBI Taxonomy" id="1618350"/>
    <lineage>
        <taxon>Bacteria</taxon>
        <taxon>Bacteria division CPR3</taxon>
    </lineage>
</organism>
<keyword evidence="3" id="KW-0472">Membrane</keyword>
<comment type="caution">
    <text evidence="4">The sequence shown here is derived from an EMBL/GenBank/DDBJ whole genome shotgun (WGS) entry which is preliminary data.</text>
</comment>
<feature type="transmembrane region" description="Helical" evidence="3">
    <location>
        <begin position="2562"/>
        <end position="2586"/>
    </location>
</feature>
<feature type="repeat" description="NHL" evidence="2">
    <location>
        <begin position="68"/>
        <end position="99"/>
    </location>
</feature>
<dbReference type="Pfam" id="PF01436">
    <property type="entry name" value="NHL"/>
    <property type="match status" value="3"/>
</dbReference>
<dbReference type="InterPro" id="IPR013783">
    <property type="entry name" value="Ig-like_fold"/>
</dbReference>
<keyword evidence="1" id="KW-0677">Repeat</keyword>
<feature type="repeat" description="NHL" evidence="2">
    <location>
        <begin position="743"/>
        <end position="780"/>
    </location>
</feature>
<dbReference type="Proteomes" id="UP000034581">
    <property type="component" value="Unassembled WGS sequence"/>
</dbReference>
<feature type="transmembrane region" description="Helical" evidence="3">
    <location>
        <begin position="2523"/>
        <end position="2542"/>
    </location>
</feature>
<feature type="repeat" description="NHL" evidence="2">
    <location>
        <begin position="122"/>
        <end position="166"/>
    </location>
</feature>
<sequence>MKRKVAVSLFLLLWIVTTIITFWNKDQKVQAYYTNGQSAIFALGQTLTDISTPVYTTNTVNNPMNIGLNTPSSIAIDSTNHKFYVADTNNNRIMVYNLNTDNSFPDYRADYVVGQPDFNLTKENQGNAGPGQNTLQSPQYVAINPDNQNLYVSDTGNNRVLIFATVTTNNPNALYVIGEPNFTTENTDNTVSSTRMMSPIGITFSGTGVNIKVYVADRDFNRVLIFGEITANEQAAVNVIGQSNFTSSTPITSQSGLASPSGLRVNSSSHLYVADKDNNRVMIWTAAITTDGQNADRVLGQSFFYSNSAGTTNTSLNKPTDVGINTLDYVFVTDSYNNRTMIWNVAITNNGQAANLVLGQTNFTTGTAGTSPSKESSPMSVTSYSSSKLYIADTNNNRVIAYNSSITTNGQSANYALGQLTAYNSVDFYGKTMNNPQNRGFNQPQAISINTTNHQMFVVDTENNRILVYNLNTNNSLIERTADYVIGQTTFSQSDPNQNVNVGASTLYLPTDVFYDNTNNRLYIADTGNNRVLIYTSVISRNNQSANYVLGQSSFTTNAPSLDEYSLSSPSAVTVNTSNNYVAIADRDNNRILVWTSTPSSNGPAANFVIGQSDFYTNNYNTTQNTLHTPKGVSYDPNTGYLFVGDSDNNRVLVWTSTITSNGQNANRVLGQTNFTDNTPINPVSAAALNYPTKVIVNYRSSTLFIVDSNNNRALVFTQAIISDGQSANLVIGQSNMSDASAQISQTGLNNPTGINVNPSNGEVYVADTGNNRIVAFDNATPNAPTLTLPTDGQNDVSSLPTFNMYSSDSDGDALQFRIQIARDNLFTVGLVTFDQTVTPVGWSGQTIGNTYNFGATASYTVQLADTLYADTDYYWRAYAYDPYGDQTWSDVSSTFQFHTASPTQIVITTPERNALTGDPTAAITVQLQNENSVPVRITAGMTLYLSTSSGTGTFSAQASPFTPITQITFPSNVTSLSFYFRDTIVGNPLITVSDNSPPTPDTGLTNDSQTEHITYNVINHFDFSAIGTQTAGTSFSVTIIAKDQYGNTIGDFTNQVDLTTLNPPITPTTALFVAGTWVGDITLTVSGTSTITATYQSISTTTSAFTVNPAEINSVTMSPTTTEYLAGTSTPFIATSYDIYNNQITTGVTYNWTVTSELGTVVPSTGDSVTYTTGSLVGTGSISVDATKETTKTDSLTISVIPHHYIFSTIPDVIAGSNFEVTITAKDANEVTVSNAIDQISLTVYDPDPPVGYTVSPATIDLVNGIWTGNLATTLTWDDLYLIASGYSGTITGQSNTFDVVTGPLDHVTTDADPTFSISPNTTRVVTATAYDQYNNVISGLTFSWISTIGSIDPTTGESTTFSAGIIAGTGSLRVSVTQGVITRTDTVAVIVTPAPLNHFTFTNISNTSAGTAIALSIYARDQYENTVTSYTGHCTLDVNPSAPITPSQTNDFTSGVWTNSIVLTRVMTNGQIRCTDGSITGSSNFFNITHGPLDTVTISPTSASITIQQSQAFTGQALDAYANVIPASSLTTITWSINNNGLGTFNPVNQLNSTFQALTLAGIGTISLSLSDGSTVRAANATITINSGVLHHFAIDNISSPQPVQSPIAIEITAQDQFNNTVTTFTDTVNFSDLSGSINPTSSNNFAGGIWQGNVSIGTVYTHDRITVVYNTISGLSNYFDVNSSILDYVVITPPSLSIVAGRSQAFTTQGYDSYGNAITGLEYQWTVVGAVGALSTNTGPQTTFTASQATGVGSITVSATQGTITKLITSNVTVIPGSLYQFLFDPIENQIAGDSFTLGLTAQDMYGNTLTGFTGTVELTDDLEGIEPNTFGPFIAGYLQGSVRLTKAGITHINVTYGAVVTISDAIAVTPADLTQAIITPNPISITSGMSLDVIGYGQDEFGNIIDTVAYTWALAPIVSAPDDQLDDKQIRITAQNEVSTGTVSLTVTSGNQRADAVAPVTILSGDLFRFGISNINSPQIAGTPFQITITAYDQYDNIIANFEDRVVLKNDTNSISPSETSPFNKGQWSGSITITTASTLDKIHVTYGSIVNDSNAFEVKAGEQQIFLSAEAGNNQHGEAGKELNTVFEVKAIDQFQNPFPKVKIKFTTIFYPTNALNFYFDTTQGSKNPPLELETDGEGKVRTKYRLGTKVGTYIVSAALSNRPSNMVTFYSTANPTTASTINITPISTVLLINSSQQFIAEAYDSYLNPIPHPEIYWEVVNGGGKIEQTGLFTAGTSTQFFENTVKASIKGTYAEGRSSVTVTTLPGLGGDSRLGAGVLDHLVLIPEDPKVQVGEKIGFSITGYDRYNQVIDQQDLSYLWKTEIGSVDPVDTAQTTLSVGNEIKSGRVTIEVTHNEKNVTLIKSVTVITTPNPRGYLDIQVPQDTDIRSGEEFLLTVTAYNGDGSINKDFNTAVELTDTTDTLYPNIITKFENGSWTGKISINTSQDNTVIKAAGGTILGVSKSLEVKSKYDVNKNPAVGIFAKPYEIISRASEVIANFVHSFFNISSKFPETTKNVAASGVAAIGFLGATIGFGISTARGLEAIGRNPFARGKILMSLFLAFVVSLVFAFFAFLVAGFIKFF</sequence>
<dbReference type="InterPro" id="IPR038662">
    <property type="entry name" value="ATP_synth_F0_csu_sf"/>
</dbReference>
<dbReference type="STRING" id="1618350.UR67_C0002G0056"/>
<dbReference type="SUPFAM" id="SSF50956">
    <property type="entry name" value="Thermostable phytase (3-phytase)"/>
    <property type="match status" value="1"/>
</dbReference>
<dbReference type="InterPro" id="IPR001258">
    <property type="entry name" value="NHL_repeat"/>
</dbReference>
<dbReference type="EMBL" id="LBQB01000002">
    <property type="protein sequence ID" value="KKP69936.1"/>
    <property type="molecule type" value="Genomic_DNA"/>
</dbReference>
<dbReference type="CDD" id="cd18121">
    <property type="entry name" value="ATP-synt_Fo_c"/>
    <property type="match status" value="1"/>
</dbReference>
<accession>A0A0G0C1I1</accession>
<dbReference type="PANTHER" id="PTHR46388">
    <property type="entry name" value="NHL REPEAT-CONTAINING PROTEIN 2"/>
    <property type="match status" value="1"/>
</dbReference>
<dbReference type="PANTHER" id="PTHR46388:SF2">
    <property type="entry name" value="NHL REPEAT-CONTAINING PROTEIN 2"/>
    <property type="match status" value="1"/>
</dbReference>
<dbReference type="SUPFAM" id="SSF81333">
    <property type="entry name" value="F1F0 ATP synthase subunit C"/>
    <property type="match status" value="1"/>
</dbReference>
<dbReference type="PATRIC" id="fig|1618350.3.peg.361"/>
<protein>
    <submittedName>
        <fullName evidence="4">Ig domain protein, group 1 domain protein</fullName>
    </submittedName>
</protein>
<dbReference type="PROSITE" id="PS51125">
    <property type="entry name" value="NHL"/>
    <property type="match status" value="3"/>
</dbReference>
<keyword evidence="3" id="KW-0812">Transmembrane</keyword>
<dbReference type="SMART" id="SM00135">
    <property type="entry name" value="LY"/>
    <property type="match status" value="4"/>
</dbReference>
<evidence type="ECO:0000313" key="5">
    <source>
        <dbReference type="Proteomes" id="UP000034581"/>
    </source>
</evidence>